<dbReference type="AlphaFoldDB" id="A0A2A9NK84"/>
<organism evidence="2 3">
    <name type="scientific">Amanita thiersii Skay4041</name>
    <dbReference type="NCBI Taxonomy" id="703135"/>
    <lineage>
        <taxon>Eukaryota</taxon>
        <taxon>Fungi</taxon>
        <taxon>Dikarya</taxon>
        <taxon>Basidiomycota</taxon>
        <taxon>Agaricomycotina</taxon>
        <taxon>Agaricomycetes</taxon>
        <taxon>Agaricomycetidae</taxon>
        <taxon>Agaricales</taxon>
        <taxon>Pluteineae</taxon>
        <taxon>Amanitaceae</taxon>
        <taxon>Amanita</taxon>
    </lineage>
</organism>
<reference evidence="2 3" key="1">
    <citation type="submission" date="2014-02" db="EMBL/GenBank/DDBJ databases">
        <title>Transposable element dynamics among asymbiotic and ectomycorrhizal Amanita fungi.</title>
        <authorList>
            <consortium name="DOE Joint Genome Institute"/>
            <person name="Hess J."/>
            <person name="Skrede I."/>
            <person name="Wolfe B."/>
            <person name="LaButti K."/>
            <person name="Ohm R.A."/>
            <person name="Grigoriev I.V."/>
            <person name="Pringle A."/>
        </authorList>
    </citation>
    <scope>NUCLEOTIDE SEQUENCE [LARGE SCALE GENOMIC DNA]</scope>
    <source>
        <strain evidence="2 3">SKay4041</strain>
    </source>
</reference>
<sequence>MAGDILVSHPPAVKVGGRRLSLSSKHKQHSPTVQTKLSGKDSPVPDYPRPAAPGEEQQQHLQHSPTHEEESPFRKEKKHNAHDNEKKFKESSHWKLEATRPTRDAIAGNKAFGASGRIAQPAGKGLNA</sequence>
<protein>
    <submittedName>
        <fullName evidence="2">Uncharacterized protein</fullName>
    </submittedName>
</protein>
<name>A0A2A9NK84_9AGAR</name>
<evidence type="ECO:0000313" key="2">
    <source>
        <dbReference type="EMBL" id="PFH48122.1"/>
    </source>
</evidence>
<keyword evidence="3" id="KW-1185">Reference proteome</keyword>
<dbReference type="OrthoDB" id="3228420at2759"/>
<feature type="compositionally biased region" description="Basic and acidic residues" evidence="1">
    <location>
        <begin position="81"/>
        <end position="101"/>
    </location>
</feature>
<evidence type="ECO:0000313" key="3">
    <source>
        <dbReference type="Proteomes" id="UP000242287"/>
    </source>
</evidence>
<dbReference type="EMBL" id="KZ302076">
    <property type="protein sequence ID" value="PFH48122.1"/>
    <property type="molecule type" value="Genomic_DNA"/>
</dbReference>
<evidence type="ECO:0000256" key="1">
    <source>
        <dbReference type="SAM" id="MobiDB-lite"/>
    </source>
</evidence>
<dbReference type="Proteomes" id="UP000242287">
    <property type="component" value="Unassembled WGS sequence"/>
</dbReference>
<feature type="region of interest" description="Disordered" evidence="1">
    <location>
        <begin position="1"/>
        <end position="101"/>
    </location>
</feature>
<gene>
    <name evidence="2" type="ORF">AMATHDRAFT_66224</name>
</gene>
<proteinExistence type="predicted"/>
<feature type="compositionally biased region" description="Basic and acidic residues" evidence="1">
    <location>
        <begin position="65"/>
        <end position="74"/>
    </location>
</feature>
<accession>A0A2A9NK84</accession>